<feature type="repeat" description="Pumilio" evidence="6">
    <location>
        <begin position="924"/>
        <end position="959"/>
    </location>
</feature>
<keyword evidence="5" id="KW-0694">RNA-binding</keyword>
<dbReference type="InterPro" id="IPR033133">
    <property type="entry name" value="PUM-HD"/>
</dbReference>
<dbReference type="Pfam" id="PF00806">
    <property type="entry name" value="PUF"/>
    <property type="match status" value="3"/>
</dbReference>
<feature type="compositionally biased region" description="Low complexity" evidence="7">
    <location>
        <begin position="1311"/>
        <end position="1332"/>
    </location>
</feature>
<evidence type="ECO:0000313" key="10">
    <source>
        <dbReference type="EMBL" id="KNE96432.1"/>
    </source>
</evidence>
<dbReference type="InterPro" id="IPR016024">
    <property type="entry name" value="ARM-type_fold"/>
</dbReference>
<name>A0A0L0VAX1_9BASI</name>
<feature type="compositionally biased region" description="Low complexity" evidence="7">
    <location>
        <begin position="36"/>
        <end position="86"/>
    </location>
</feature>
<dbReference type="InterPro" id="IPR011989">
    <property type="entry name" value="ARM-like"/>
</dbReference>
<feature type="compositionally biased region" description="Low complexity" evidence="7">
    <location>
        <begin position="1270"/>
        <end position="1289"/>
    </location>
</feature>
<comment type="subcellular location">
    <subcellularLocation>
        <location evidence="1">Cytoplasm</location>
    </subcellularLocation>
</comment>
<feature type="region of interest" description="Disordered" evidence="7">
    <location>
        <begin position="808"/>
        <end position="829"/>
    </location>
</feature>
<dbReference type="SMART" id="SM00360">
    <property type="entry name" value="RRM"/>
    <property type="match status" value="2"/>
</dbReference>
<dbReference type="GO" id="GO:0005737">
    <property type="term" value="C:cytoplasm"/>
    <property type="evidence" value="ECO:0007669"/>
    <property type="project" value="UniProtKB-SubCell"/>
</dbReference>
<evidence type="ECO:0000256" key="3">
    <source>
        <dbReference type="ARBA" id="ARBA00022553"/>
    </source>
</evidence>
<feature type="domain" description="RRM" evidence="8">
    <location>
        <begin position="636"/>
        <end position="711"/>
    </location>
</feature>
<dbReference type="Proteomes" id="UP000054564">
    <property type="component" value="Unassembled WGS sequence"/>
</dbReference>
<evidence type="ECO:0000256" key="2">
    <source>
        <dbReference type="ARBA" id="ARBA00022490"/>
    </source>
</evidence>
<dbReference type="InterPro" id="IPR000504">
    <property type="entry name" value="RRM_dom"/>
</dbReference>
<dbReference type="FunFam" id="3.30.70.330:FF:000842">
    <property type="entry name" value="Pumilio domain-containing protein c"/>
    <property type="match status" value="1"/>
</dbReference>
<evidence type="ECO:0000256" key="4">
    <source>
        <dbReference type="ARBA" id="ARBA00022737"/>
    </source>
</evidence>
<dbReference type="EMBL" id="AJIL01000082">
    <property type="protein sequence ID" value="KNE96432.1"/>
    <property type="molecule type" value="Genomic_DNA"/>
</dbReference>
<evidence type="ECO:0000259" key="9">
    <source>
        <dbReference type="PROSITE" id="PS50303"/>
    </source>
</evidence>
<feature type="region of interest" description="Disordered" evidence="7">
    <location>
        <begin position="1"/>
        <end position="86"/>
    </location>
</feature>
<dbReference type="Gene3D" id="3.30.70.330">
    <property type="match status" value="2"/>
</dbReference>
<evidence type="ECO:0000256" key="5">
    <source>
        <dbReference type="PROSITE-ProRule" id="PRU00176"/>
    </source>
</evidence>
<comment type="caution">
    <text evidence="10">The sequence shown here is derived from an EMBL/GenBank/DDBJ whole genome shotgun (WGS) entry which is preliminary data.</text>
</comment>
<feature type="domain" description="PUM-HD" evidence="9">
    <location>
        <begin position="860"/>
        <end position="1214"/>
    </location>
</feature>
<keyword evidence="3" id="KW-0597">Phosphoprotein</keyword>
<dbReference type="FunFam" id="1.25.10.10:FF:000475">
    <property type="entry name" value="Unplaced genomic scaffold supercont1.2, whole genome shotgun sequence"/>
    <property type="match status" value="1"/>
</dbReference>
<evidence type="ECO:0000256" key="7">
    <source>
        <dbReference type="SAM" id="MobiDB-lite"/>
    </source>
</evidence>
<organism evidence="10 11">
    <name type="scientific">Puccinia striiformis f. sp. tritici PST-78</name>
    <dbReference type="NCBI Taxonomy" id="1165861"/>
    <lineage>
        <taxon>Eukaryota</taxon>
        <taxon>Fungi</taxon>
        <taxon>Dikarya</taxon>
        <taxon>Basidiomycota</taxon>
        <taxon>Pucciniomycotina</taxon>
        <taxon>Pucciniomycetes</taxon>
        <taxon>Pucciniales</taxon>
        <taxon>Pucciniaceae</taxon>
        <taxon>Puccinia</taxon>
    </lineage>
</organism>
<accession>A0A0L0VAX1</accession>
<dbReference type="PROSITE" id="PS50302">
    <property type="entry name" value="PUM"/>
    <property type="match status" value="1"/>
</dbReference>
<dbReference type="Gene3D" id="1.25.10.10">
    <property type="entry name" value="Leucine-rich Repeat Variant"/>
    <property type="match status" value="1"/>
</dbReference>
<proteinExistence type="predicted"/>
<feature type="compositionally biased region" description="Low complexity" evidence="7">
    <location>
        <begin position="1354"/>
        <end position="1367"/>
    </location>
</feature>
<dbReference type="GO" id="GO:0000288">
    <property type="term" value="P:nuclear-transcribed mRNA catabolic process, deadenylation-dependent decay"/>
    <property type="evidence" value="ECO:0007669"/>
    <property type="project" value="TreeGrafter"/>
</dbReference>
<feature type="region of interest" description="Disordered" evidence="7">
    <location>
        <begin position="1216"/>
        <end position="1377"/>
    </location>
</feature>
<dbReference type="STRING" id="1165861.A0A0L0VAX1"/>
<protein>
    <recommendedName>
        <fullName evidence="12">PUM-HD domain-containing protein</fullName>
    </recommendedName>
</protein>
<dbReference type="OrthoDB" id="2017782at2759"/>
<dbReference type="SUPFAM" id="SSF48371">
    <property type="entry name" value="ARM repeat"/>
    <property type="match status" value="1"/>
</dbReference>
<evidence type="ECO:0008006" key="12">
    <source>
        <dbReference type="Google" id="ProtNLM"/>
    </source>
</evidence>
<evidence type="ECO:0000256" key="6">
    <source>
        <dbReference type="PROSITE-ProRule" id="PRU00317"/>
    </source>
</evidence>
<evidence type="ECO:0000256" key="1">
    <source>
        <dbReference type="ARBA" id="ARBA00004496"/>
    </source>
</evidence>
<feature type="region of interest" description="Disordered" evidence="7">
    <location>
        <begin position="278"/>
        <end position="313"/>
    </location>
</feature>
<dbReference type="FunFam" id="3.30.70.330:FF:000486">
    <property type="entry name" value="Pumilio domain-containing protein c"/>
    <property type="match status" value="1"/>
</dbReference>
<dbReference type="PROSITE" id="PS50102">
    <property type="entry name" value="RRM"/>
    <property type="match status" value="2"/>
</dbReference>
<dbReference type="CDD" id="cd00590">
    <property type="entry name" value="RRM_SF"/>
    <property type="match status" value="1"/>
</dbReference>
<feature type="domain" description="RRM" evidence="8">
    <location>
        <begin position="472"/>
        <end position="551"/>
    </location>
</feature>
<dbReference type="PANTHER" id="PTHR47093:SF1">
    <property type="entry name" value="PROTEIN JSN1-RELATED"/>
    <property type="match status" value="1"/>
</dbReference>
<dbReference type="SMART" id="SM00025">
    <property type="entry name" value="Pumilio"/>
    <property type="match status" value="6"/>
</dbReference>
<dbReference type="InterPro" id="IPR052645">
    <property type="entry name" value="Pumilio_domain_protein"/>
</dbReference>
<dbReference type="InterPro" id="IPR012677">
    <property type="entry name" value="Nucleotide-bd_a/b_plait_sf"/>
</dbReference>
<keyword evidence="11" id="KW-1185">Reference proteome</keyword>
<dbReference type="SUPFAM" id="SSF54928">
    <property type="entry name" value="RNA-binding domain, RBD"/>
    <property type="match status" value="2"/>
</dbReference>
<dbReference type="PANTHER" id="PTHR47093">
    <property type="entry name" value="PROTEIN JSN1-RELATED"/>
    <property type="match status" value="1"/>
</dbReference>
<keyword evidence="4" id="KW-0677">Repeat</keyword>
<dbReference type="PROSITE" id="PS50303">
    <property type="entry name" value="PUM_HD"/>
    <property type="match status" value="1"/>
</dbReference>
<feature type="compositionally biased region" description="Polar residues" evidence="7">
    <location>
        <begin position="1246"/>
        <end position="1259"/>
    </location>
</feature>
<dbReference type="GO" id="GO:0003723">
    <property type="term" value="F:RNA binding"/>
    <property type="evidence" value="ECO:0007669"/>
    <property type="project" value="UniProtKB-UniRule"/>
</dbReference>
<dbReference type="InterPro" id="IPR035979">
    <property type="entry name" value="RBD_domain_sf"/>
</dbReference>
<feature type="compositionally biased region" description="Low complexity" evidence="7">
    <location>
        <begin position="1226"/>
        <end position="1236"/>
    </location>
</feature>
<sequence>MSSPTNSKHKQNNRNNMAADLTRAEAIGLYRSGNISSLPPSTGSSSSTTEQASSTAAASTTPTTTRRPRAGTLPSSFNSLSSPLQSASRPDLLRQYNLLAAAGSIPSANSLLSIGSAGLYSSTSMQDSSRMGHPIRSDINLQLALDKTRPRAGTVALPPSSASSYFGRGVFSTNFVPRSSRMNEELRSIRSDESALGENEDPDEAGHVRTLDYLGLDADSPVSPTVPHQPQSAFVGSSGFYHHVLNRNGYSQQPGSIGSSANPSLSALANRMRASTISGVAPSPSSLRRQSNNLSASPFPSTDENLYTHSAGNSPGLLDDDYAAPLGSANSLASQYASSRQQRLDAIQAEVHDQQMSAYSALLNSNPSNGLLAPISRPRANTLGGASLLAGMGGQPTSNHMGFSAVAATAAMRNRAGTLAGFPQHSGFLASLNSGNNDSLSLNPLNYQNWMSSSRPITPDFNMAGIMQQPSRSLWIGNFDPSTTAQELMNVFAVYGPIESLRLLPDKECGFINYVSVHDAVHAKDDIVNRLEGQINLKNGPTCIRIGFGKPESAPQTPASLLTTPIGSARGGAGGSMNGLSQTMMMLSLTNIPGPNGIVSSTQINNVCPNPTGYTNVGGIMLGPNGDPVLQSSPTRALWVGSIPSQTTPNHLMDIFSPYGAIESVRVLSHKNCGFINFEHLDDAVRARKALSGREILGSEVGAVKIGYAKVPVKAPGTFSPAAQLDSLAQDQMAQQQLAYETLARMKGASAVPLDQQIMSGSIQDYRSNLAMSFIPNGIHALNGFPLGGTLPNVAAGFPVAPGGSAMVSNDSATSADREASSTVSTTPLPPVTEMQLLMKELCKDLNNKSDEAAEKEYEEDKSAVAEFRPPVTYYTTIPPPINQLDPHRRLVSAVSDPARLREIRKRFDSNTLSQEEMDQIARELLEEIIYLSSDYIGNTIVQKLFEKCSHPIKLSMLERCAPHLAIIGCHKNGTWAAQKMIDCANTEEEMRIISTNLRPFGPPLLLDSLGNYVMQCCLRFGSPYNDFVFDSIIDRIWEISQGRFGARSIRTCLESKFTSKLQIKKIGISVILNSIPLSTNPNGTLLLTWLLDSSNLSGRFRLLAPRLTPHLSHLSTHKLASITVLRIINQNFDPTASQIILDGIFNSSATVLEEITADQSHGSNLLLKILTSNFIDPKSKSTYSAKIKDMLISLRVQHIPAYKKLAEEVGISIVANTSGSGNGNGSTTSNVVGKSSIGGGGGGSTPQRNSSSTNNGSKSRNHGGGSNENTLWSSSPSSVTNPASLSTSPAPPPTSSSPSSKPRTQNLLVTSSSLTASRSSSSHSHSSSSSLKPNKLDHDSRNVNRNRSLPHGSSSSSSERSSSSSSDLTHTPALRD</sequence>
<evidence type="ECO:0000259" key="8">
    <source>
        <dbReference type="PROSITE" id="PS50102"/>
    </source>
</evidence>
<gene>
    <name evidence="10" type="ORF">PSTG_10263</name>
</gene>
<reference evidence="11" key="1">
    <citation type="submission" date="2014-03" db="EMBL/GenBank/DDBJ databases">
        <title>The Genome Sequence of Puccinia striiformis f. sp. tritici PST-78.</title>
        <authorList>
            <consortium name="The Broad Institute Genome Sequencing Platform"/>
            <person name="Cuomo C."/>
            <person name="Hulbert S."/>
            <person name="Chen X."/>
            <person name="Walker B."/>
            <person name="Young S.K."/>
            <person name="Zeng Q."/>
            <person name="Gargeya S."/>
            <person name="Fitzgerald M."/>
            <person name="Haas B."/>
            <person name="Abouelleil A."/>
            <person name="Alvarado L."/>
            <person name="Arachchi H.M."/>
            <person name="Berlin A.M."/>
            <person name="Chapman S.B."/>
            <person name="Goldberg J."/>
            <person name="Griggs A."/>
            <person name="Gujja S."/>
            <person name="Hansen M."/>
            <person name="Howarth C."/>
            <person name="Imamovic A."/>
            <person name="Larimer J."/>
            <person name="McCowan C."/>
            <person name="Montmayeur A."/>
            <person name="Murphy C."/>
            <person name="Neiman D."/>
            <person name="Pearson M."/>
            <person name="Priest M."/>
            <person name="Roberts A."/>
            <person name="Saif S."/>
            <person name="Shea T."/>
            <person name="Sisk P."/>
            <person name="Sykes S."/>
            <person name="Wortman J."/>
            <person name="Nusbaum C."/>
            <person name="Birren B."/>
        </authorList>
    </citation>
    <scope>NUCLEOTIDE SEQUENCE [LARGE SCALE GENOMIC DNA]</scope>
    <source>
        <strain evidence="11">race PST-78</strain>
    </source>
</reference>
<evidence type="ECO:0000313" key="11">
    <source>
        <dbReference type="Proteomes" id="UP000054564"/>
    </source>
</evidence>
<keyword evidence="2" id="KW-0963">Cytoplasm</keyword>
<dbReference type="Pfam" id="PF00076">
    <property type="entry name" value="RRM_1"/>
    <property type="match status" value="2"/>
</dbReference>
<dbReference type="InterPro" id="IPR001313">
    <property type="entry name" value="Pumilio_RNA-bd_rpt"/>
</dbReference>